<keyword evidence="2" id="KW-1185">Reference proteome</keyword>
<gene>
    <name evidence="1" type="ORF">SPELUC_LOCUS6722</name>
</gene>
<evidence type="ECO:0000313" key="1">
    <source>
        <dbReference type="EMBL" id="CAG8590396.1"/>
    </source>
</evidence>
<dbReference type="Proteomes" id="UP000789366">
    <property type="component" value="Unassembled WGS sequence"/>
</dbReference>
<comment type="caution">
    <text evidence="1">The sequence shown here is derived from an EMBL/GenBank/DDBJ whole genome shotgun (WGS) entry which is preliminary data.</text>
</comment>
<organism evidence="1 2">
    <name type="scientific">Cetraspora pellucida</name>
    <dbReference type="NCBI Taxonomy" id="1433469"/>
    <lineage>
        <taxon>Eukaryota</taxon>
        <taxon>Fungi</taxon>
        <taxon>Fungi incertae sedis</taxon>
        <taxon>Mucoromycota</taxon>
        <taxon>Glomeromycotina</taxon>
        <taxon>Glomeromycetes</taxon>
        <taxon>Diversisporales</taxon>
        <taxon>Gigasporaceae</taxon>
        <taxon>Cetraspora</taxon>
    </lineage>
</organism>
<feature type="non-terminal residue" evidence="1">
    <location>
        <position position="78"/>
    </location>
</feature>
<protein>
    <submittedName>
        <fullName evidence="1">17563_t:CDS:1</fullName>
    </submittedName>
</protein>
<dbReference type="EMBL" id="CAJVPW010008151">
    <property type="protein sequence ID" value="CAG8590396.1"/>
    <property type="molecule type" value="Genomic_DNA"/>
</dbReference>
<reference evidence="1" key="1">
    <citation type="submission" date="2021-06" db="EMBL/GenBank/DDBJ databases">
        <authorList>
            <person name="Kallberg Y."/>
            <person name="Tangrot J."/>
            <person name="Rosling A."/>
        </authorList>
    </citation>
    <scope>NUCLEOTIDE SEQUENCE</scope>
    <source>
        <strain evidence="1">28 12/20/2015</strain>
    </source>
</reference>
<evidence type="ECO:0000313" key="2">
    <source>
        <dbReference type="Proteomes" id="UP000789366"/>
    </source>
</evidence>
<proteinExistence type="predicted"/>
<accession>A0ACA9MH07</accession>
<name>A0ACA9MH07_9GLOM</name>
<sequence length="78" mass="9200">MEIYNLAKSIINALSQELVESILNEIENSNESNTKDYFIININMSKMECYIWRKYRNNTNMAESAHALINKKEKQLKL</sequence>